<proteinExistence type="inferred from homology"/>
<protein>
    <submittedName>
        <fullName evidence="7">WD domain, G-beta repeat-containing protein</fullName>
    </submittedName>
</protein>
<keyword evidence="3" id="KW-0853">WD repeat</keyword>
<dbReference type="OrthoDB" id="27537at2759"/>
<evidence type="ECO:0000313" key="7">
    <source>
        <dbReference type="EMBL" id="KFG31199.1"/>
    </source>
</evidence>
<feature type="region of interest" description="Disordered" evidence="6">
    <location>
        <begin position="259"/>
        <end position="283"/>
    </location>
</feature>
<dbReference type="Gene3D" id="2.130.10.10">
    <property type="entry name" value="YVTN repeat-like/Quinoprotein amine dehydrogenase"/>
    <property type="match status" value="2"/>
</dbReference>
<reference evidence="7 8" key="1">
    <citation type="submission" date="2014-02" db="EMBL/GenBank/DDBJ databases">
        <authorList>
            <person name="Sibley D."/>
            <person name="Venepally P."/>
            <person name="Karamycheva S."/>
            <person name="Hadjithomas M."/>
            <person name="Khan A."/>
            <person name="Brunk B."/>
            <person name="Roos D."/>
            <person name="Caler E."/>
            <person name="Lorenzi H."/>
        </authorList>
    </citation>
    <scope>NUCLEOTIDE SEQUENCE [LARGE SCALE GENOMIC DNA]</scope>
    <source>
        <strain evidence="7 8">GAB2-2007-GAL-DOM2</strain>
    </source>
</reference>
<feature type="region of interest" description="Disordered" evidence="6">
    <location>
        <begin position="23"/>
        <end position="54"/>
    </location>
</feature>
<feature type="compositionally biased region" description="Low complexity" evidence="6">
    <location>
        <begin position="687"/>
        <end position="708"/>
    </location>
</feature>
<dbReference type="GO" id="GO:0016070">
    <property type="term" value="P:RNA metabolic process"/>
    <property type="evidence" value="ECO:0007669"/>
    <property type="project" value="UniProtKB-ARBA"/>
</dbReference>
<dbReference type="VEuPathDB" id="ToxoDB:TGDOM2_255870"/>
<dbReference type="SUPFAM" id="SSF50978">
    <property type="entry name" value="WD40 repeat-like"/>
    <property type="match status" value="1"/>
</dbReference>
<evidence type="ECO:0000256" key="3">
    <source>
        <dbReference type="ARBA" id="ARBA00022574"/>
    </source>
</evidence>
<dbReference type="InterPro" id="IPR036322">
    <property type="entry name" value="WD40_repeat_dom_sf"/>
</dbReference>
<dbReference type="InterPro" id="IPR015943">
    <property type="entry name" value="WD40/YVTN_repeat-like_dom_sf"/>
</dbReference>
<evidence type="ECO:0000256" key="4">
    <source>
        <dbReference type="ARBA" id="ARBA00022737"/>
    </source>
</evidence>
<accession>A0A086JGD1</accession>
<feature type="region of interest" description="Disordered" evidence="6">
    <location>
        <begin position="307"/>
        <end position="345"/>
    </location>
</feature>
<feature type="region of interest" description="Disordered" evidence="6">
    <location>
        <begin position="576"/>
        <end position="626"/>
    </location>
</feature>
<feature type="region of interest" description="Disordered" evidence="6">
    <location>
        <begin position="649"/>
        <end position="716"/>
    </location>
</feature>
<evidence type="ECO:0000256" key="6">
    <source>
        <dbReference type="SAM" id="MobiDB-lite"/>
    </source>
</evidence>
<dbReference type="GO" id="GO:0003682">
    <property type="term" value="F:chromatin binding"/>
    <property type="evidence" value="ECO:0007669"/>
    <property type="project" value="TreeGrafter"/>
</dbReference>
<keyword evidence="5" id="KW-0539">Nucleus</keyword>
<dbReference type="PANTHER" id="PTHR19861">
    <property type="entry name" value="WD40 REPEAT PROTEIN SWD2"/>
    <property type="match status" value="1"/>
</dbReference>
<sequence length="845" mass="89665">MSFSPAGRGRHFAAPVVYHPVRNAAPSQPMSSSTLPPEQTHGPSGGHFSDIAPPSLLSSASHALQSSLTGVRGSLSCGSDFNASSRGPRSPPRNVFKRSAQSSTTTCGISASVCSAEFPTSQDASSQLVIGKGYGVAPAAAAPLPPNADGVGRNPPGPLWAGDRQPGEGFEREERNAYEWVGKTDEFPEPELLRTFRDKCSPINGVAFSPDMQCMYTSSDDCSLHIYSLQKGVCTRVLHANKYGVHSIRILPHSLVGVSSTSASSPSSAGASGTHGIQPPLQPPPGGAPGVTCLCLCGTRASAPASTSNAAGNRPAGSAAKSQSQVGKGKMAEESGPDAAGSRAPVASGSTAFAVRLWDLAENRYLRTFPLNGKVCRGNGLCLHPQRNIFACCSEDATVRLFALDKEQPMWSRAVRTSTPLAAFDNSGLVLAVYEGEGLVTFFDSKHPYLPFLRFSIAPALRGACPGQPGSWRKGVSAACRRCSLPLRSGQTKAEGGGTQGADSQKMVGYCHCSDRGERSRPALEGEVDVEEQPTSMLFSPDDSEIVVGTSDERLLFFDATTGELVRVLSSRKRGLPHMGTGASTVQSVGTEMGNSREVRRECKEEQESDIRTRDSSEKEKSGRGCWSTQCRTLGEIVQRQLAERGEYKCSGKRQRTDGNEEEQRDHKRKRSSEVEEKLDSVCPVQSSSGSCAASSSSSPPASNYPVSRSKTHADPNASFDASSLFNISPPPFGCSSSCPDCSSVVSSASPLPGEASSRPVFVPAFSPCGRFIAVGGTDRQVHIFDLHANSGKGREAFALGRCESDPQFVLFNSKFDVFLTAGLNASLWKHHFCRTQTPSLLYCV</sequence>
<dbReference type="EMBL" id="AHZU02001553">
    <property type="protein sequence ID" value="KFG31199.1"/>
    <property type="molecule type" value="Genomic_DNA"/>
</dbReference>
<evidence type="ECO:0000256" key="1">
    <source>
        <dbReference type="ARBA" id="ARBA00004123"/>
    </source>
</evidence>
<dbReference type="AlphaFoldDB" id="A0A086JGD1"/>
<feature type="region of interest" description="Disordered" evidence="6">
    <location>
        <begin position="78"/>
        <end position="102"/>
    </location>
</feature>
<comment type="caution">
    <text evidence="7">The sequence shown here is derived from an EMBL/GenBank/DDBJ whole genome shotgun (WGS) entry which is preliminary data.</text>
</comment>
<feature type="compositionally biased region" description="Polar residues" evidence="6">
    <location>
        <begin position="25"/>
        <end position="37"/>
    </location>
</feature>
<dbReference type="Pfam" id="PF00400">
    <property type="entry name" value="WD40"/>
    <property type="match status" value="3"/>
</dbReference>
<feature type="compositionally biased region" description="Basic and acidic residues" evidence="6">
    <location>
        <begin position="649"/>
        <end position="680"/>
    </location>
</feature>
<keyword evidence="4" id="KW-0677">Repeat</keyword>
<feature type="compositionally biased region" description="Basic and acidic residues" evidence="6">
    <location>
        <begin position="595"/>
        <end position="623"/>
    </location>
</feature>
<comment type="similarity">
    <text evidence="2">Belongs to the WD repeat SWD2 family.</text>
</comment>
<dbReference type="PANTHER" id="PTHR19861:SF0">
    <property type="entry name" value="WD REPEAT-CONTAINING PROTEIN 82"/>
    <property type="match status" value="1"/>
</dbReference>
<dbReference type="GO" id="GO:0048188">
    <property type="term" value="C:Set1C/COMPASS complex"/>
    <property type="evidence" value="ECO:0007669"/>
    <property type="project" value="TreeGrafter"/>
</dbReference>
<dbReference type="SMART" id="SM00320">
    <property type="entry name" value="WD40"/>
    <property type="match status" value="5"/>
</dbReference>
<gene>
    <name evidence="7" type="ORF">TGDOM2_255870</name>
</gene>
<dbReference type="Proteomes" id="UP000028837">
    <property type="component" value="Unassembled WGS sequence"/>
</dbReference>
<comment type="subcellular location">
    <subcellularLocation>
        <location evidence="1">Nucleus</location>
    </subcellularLocation>
</comment>
<evidence type="ECO:0000313" key="8">
    <source>
        <dbReference type="Proteomes" id="UP000028837"/>
    </source>
</evidence>
<evidence type="ECO:0000256" key="5">
    <source>
        <dbReference type="ARBA" id="ARBA00023242"/>
    </source>
</evidence>
<feature type="compositionally biased region" description="Polar residues" evidence="6">
    <location>
        <begin position="582"/>
        <end position="594"/>
    </location>
</feature>
<evidence type="ECO:0000256" key="2">
    <source>
        <dbReference type="ARBA" id="ARBA00005616"/>
    </source>
</evidence>
<feature type="compositionally biased region" description="Polar residues" evidence="6">
    <location>
        <begin position="78"/>
        <end position="87"/>
    </location>
</feature>
<organism evidence="7 8">
    <name type="scientific">Toxoplasma gondii GAB2-2007-GAL-DOM2</name>
    <dbReference type="NCBI Taxonomy" id="1130820"/>
    <lineage>
        <taxon>Eukaryota</taxon>
        <taxon>Sar</taxon>
        <taxon>Alveolata</taxon>
        <taxon>Apicomplexa</taxon>
        <taxon>Conoidasida</taxon>
        <taxon>Coccidia</taxon>
        <taxon>Eucoccidiorida</taxon>
        <taxon>Eimeriorina</taxon>
        <taxon>Sarcocystidae</taxon>
        <taxon>Toxoplasma</taxon>
    </lineage>
</organism>
<dbReference type="InterPro" id="IPR001680">
    <property type="entry name" value="WD40_rpt"/>
</dbReference>
<feature type="compositionally biased region" description="Low complexity" evidence="6">
    <location>
        <begin position="259"/>
        <end position="279"/>
    </location>
</feature>
<dbReference type="InterPro" id="IPR037867">
    <property type="entry name" value="Swd2/WDR82"/>
</dbReference>
<name>A0A086JGD1_TOXGO</name>